<keyword evidence="3" id="KW-1185">Reference proteome</keyword>
<evidence type="ECO:0000256" key="1">
    <source>
        <dbReference type="SAM" id="MobiDB-lite"/>
    </source>
</evidence>
<dbReference type="EMBL" id="AP023356">
    <property type="protein sequence ID" value="BCJ44029.1"/>
    <property type="molecule type" value="Genomic_DNA"/>
</dbReference>
<organism evidence="2 3">
    <name type="scientific">Actinoplanes ianthinogenes</name>
    <dbReference type="NCBI Taxonomy" id="122358"/>
    <lineage>
        <taxon>Bacteria</taxon>
        <taxon>Bacillati</taxon>
        <taxon>Actinomycetota</taxon>
        <taxon>Actinomycetes</taxon>
        <taxon>Micromonosporales</taxon>
        <taxon>Micromonosporaceae</taxon>
        <taxon>Actinoplanes</taxon>
    </lineage>
</organism>
<reference evidence="2 3" key="1">
    <citation type="submission" date="2020-08" db="EMBL/GenBank/DDBJ databases">
        <title>Whole genome shotgun sequence of Actinoplanes ianthinogenes NBRC 13996.</title>
        <authorList>
            <person name="Komaki H."/>
            <person name="Tamura T."/>
        </authorList>
    </citation>
    <scope>NUCLEOTIDE SEQUENCE [LARGE SCALE GENOMIC DNA]</scope>
    <source>
        <strain evidence="2 3">NBRC 13996</strain>
    </source>
</reference>
<gene>
    <name evidence="2" type="ORF">Aiant_46860</name>
</gene>
<dbReference type="Proteomes" id="UP000676967">
    <property type="component" value="Chromosome"/>
</dbReference>
<name>A0ABM7LXJ6_9ACTN</name>
<feature type="region of interest" description="Disordered" evidence="1">
    <location>
        <begin position="31"/>
        <end position="104"/>
    </location>
</feature>
<evidence type="ECO:0000313" key="3">
    <source>
        <dbReference type="Proteomes" id="UP000676967"/>
    </source>
</evidence>
<evidence type="ECO:0000313" key="2">
    <source>
        <dbReference type="EMBL" id="BCJ44029.1"/>
    </source>
</evidence>
<protein>
    <submittedName>
        <fullName evidence="2">Uncharacterized protein</fullName>
    </submittedName>
</protein>
<accession>A0ABM7LXJ6</accession>
<sequence>MDVETAEAQVNRHLHRLFQVVSCDRWICPEAPGTGRGGRRHVPPAARAPATFLADPRGNPPDAPLTDPCGNPARRALCGPARRRARRLAADPRDDAPARAIPSP</sequence>
<proteinExistence type="predicted"/>
<feature type="compositionally biased region" description="Basic and acidic residues" evidence="1">
    <location>
        <begin position="88"/>
        <end position="97"/>
    </location>
</feature>